<sequence length="174" mass="19212">MGRDKKNEKRVEHWTKLVRNMMEEPAWQALSSTAQALYPWLRLEWRGAGNNNNGKISLSVRQAADRLGVSYNTAAKGFRELQAKGFIAVTRPPKLGTSGVASSPLFELTEISLPTAHGEAGRRLYKQWSEGADFPVVKAPVHNPTGKGGKTKPCLKNCDETVVDFATRMTEATQ</sequence>
<gene>
    <name evidence="1" type="ORF">GS634_12230</name>
</gene>
<name>A0AA90YX65_9RHOB</name>
<evidence type="ECO:0000313" key="1">
    <source>
        <dbReference type="EMBL" id="NOE18888.1"/>
    </source>
</evidence>
<dbReference type="AlphaFoldDB" id="A0AA90YX65"/>
<dbReference type="EMBL" id="WVRA01000003">
    <property type="protein sequence ID" value="NOE18888.1"/>
    <property type="molecule type" value="Genomic_DNA"/>
</dbReference>
<comment type="caution">
    <text evidence="1">The sequence shown here is derived from an EMBL/GenBank/DDBJ whole genome shotgun (WGS) entry which is preliminary data.</text>
</comment>
<reference evidence="1" key="1">
    <citation type="submission" date="2019-12" db="EMBL/GenBank/DDBJ databases">
        <title>Ruegeria JWLKs population differentiation of coral mucus and skeleton niches.</title>
        <authorList>
            <person name="Luo D."/>
        </authorList>
    </citation>
    <scope>NUCLEOTIDE SEQUENCE</scope>
    <source>
        <strain evidence="1">HKCCD6181</strain>
    </source>
</reference>
<dbReference type="RefSeq" id="WP_171330301.1">
    <property type="nucleotide sequence ID" value="NZ_WVRA01000003.1"/>
</dbReference>
<dbReference type="Proteomes" id="UP000597886">
    <property type="component" value="Unassembled WGS sequence"/>
</dbReference>
<accession>A0AA90YX65</accession>
<organism evidence="1 2">
    <name type="scientific">Ruegeria atlantica</name>
    <dbReference type="NCBI Taxonomy" id="81569"/>
    <lineage>
        <taxon>Bacteria</taxon>
        <taxon>Pseudomonadati</taxon>
        <taxon>Pseudomonadota</taxon>
        <taxon>Alphaproteobacteria</taxon>
        <taxon>Rhodobacterales</taxon>
        <taxon>Roseobacteraceae</taxon>
        <taxon>Ruegeria</taxon>
    </lineage>
</organism>
<proteinExistence type="predicted"/>
<protein>
    <submittedName>
        <fullName evidence="1">Uncharacterized protein</fullName>
    </submittedName>
</protein>
<evidence type="ECO:0000313" key="2">
    <source>
        <dbReference type="Proteomes" id="UP000597886"/>
    </source>
</evidence>